<reference evidence="2 4" key="1">
    <citation type="submission" date="2014-09" db="EMBL/GenBank/DDBJ databases">
        <authorList>
            <person name="McGinnis J.M."/>
            <person name="Wolfgang W.J."/>
        </authorList>
    </citation>
    <scope>NUCLEOTIDE SEQUENCE [LARGE SCALE GENOMIC DNA]</scope>
    <source>
        <strain evidence="2 4">JCM 14014</strain>
    </source>
</reference>
<dbReference type="EMBL" id="JRKN01000038">
    <property type="protein sequence ID" value="KGJ02422.1"/>
    <property type="molecule type" value="Genomic_DNA"/>
</dbReference>
<evidence type="ECO:0000259" key="1">
    <source>
        <dbReference type="Pfam" id="PF01370"/>
    </source>
</evidence>
<dbReference type="SUPFAM" id="SSF51735">
    <property type="entry name" value="NAD(P)-binding Rossmann-fold domains"/>
    <property type="match status" value="1"/>
</dbReference>
<feature type="domain" description="NAD-dependent epimerase/dehydratase" evidence="1">
    <location>
        <begin position="86"/>
        <end position="218"/>
    </location>
</feature>
<sequence length="301" mass="32799">MKLLQAKERDGLSVLMFGLGLIGGAVDRSLQLRWRAREQRFPYDWHDSSLRQAQRAAIRAALPTRGRIAMVWTGGQSGFAATEAGMAQETALVTELVDMAEALARDGRPVDFHMLSSAGGLFEGQTHCSGGVPHPVRPYGEGKRQQEEILARAVGLNRRRVYRPSSVYGVTRSRRVGLVTALISNAMRGGTTRIFGNQNTLRDYVLVDDIGHYIARSILQSGSGGPIEALLLASGRPASVFEVIQRITERMERPLLLQFDPHPSNAQDMSFLPSALPADWQATPLPSGIAGIVTFLRSGPA</sequence>
<keyword evidence="4" id="KW-1185">Reference proteome</keyword>
<name>A0A099EWU8_9RHOB</name>
<protein>
    <submittedName>
        <fullName evidence="3">UDP-glucose 4-epimerase</fullName>
    </submittedName>
</protein>
<evidence type="ECO:0000313" key="5">
    <source>
        <dbReference type="Proteomes" id="UP000182312"/>
    </source>
</evidence>
<dbReference type="PANTHER" id="PTHR43245:SF13">
    <property type="entry name" value="UDP-D-APIOSE_UDP-D-XYLOSE SYNTHASE 2"/>
    <property type="match status" value="1"/>
</dbReference>
<dbReference type="Proteomes" id="UP000182312">
    <property type="component" value="Unassembled WGS sequence"/>
</dbReference>
<evidence type="ECO:0000313" key="2">
    <source>
        <dbReference type="EMBL" id="KGJ02422.1"/>
    </source>
</evidence>
<dbReference type="Proteomes" id="UP000029846">
    <property type="component" value="Unassembled WGS sequence"/>
</dbReference>
<reference evidence="3 5" key="3">
    <citation type="submission" date="2016-10" db="EMBL/GenBank/DDBJ databases">
        <authorList>
            <person name="de Groot N.N."/>
        </authorList>
    </citation>
    <scope>NUCLEOTIDE SEQUENCE [LARGE SCALE GENOMIC DNA]</scope>
    <source>
        <strain evidence="3 5">CGMCC 1.6117</strain>
    </source>
</reference>
<accession>A0A099EWU8</accession>
<dbReference type="InterPro" id="IPR050177">
    <property type="entry name" value="Lipid_A_modif_metabolic_enz"/>
</dbReference>
<dbReference type="Pfam" id="PF01370">
    <property type="entry name" value="Epimerase"/>
    <property type="match status" value="1"/>
</dbReference>
<gene>
    <name evidence="2" type="ORF">IT41_17460</name>
    <name evidence="3" type="ORF">SAMN04487972_1348</name>
</gene>
<dbReference type="Gene3D" id="3.40.50.720">
    <property type="entry name" value="NAD(P)-binding Rossmann-like Domain"/>
    <property type="match status" value="1"/>
</dbReference>
<dbReference type="eggNOG" id="COG1087">
    <property type="taxonomic scope" value="Bacteria"/>
</dbReference>
<proteinExistence type="predicted"/>
<dbReference type="InterPro" id="IPR036291">
    <property type="entry name" value="NAD(P)-bd_dom_sf"/>
</dbReference>
<dbReference type="EMBL" id="FOJO01000034">
    <property type="protein sequence ID" value="SFA61180.1"/>
    <property type="molecule type" value="Genomic_DNA"/>
</dbReference>
<dbReference type="PANTHER" id="PTHR43245">
    <property type="entry name" value="BIFUNCTIONAL POLYMYXIN RESISTANCE PROTEIN ARNA"/>
    <property type="match status" value="1"/>
</dbReference>
<dbReference type="RefSeq" id="WP_036743599.1">
    <property type="nucleotide sequence ID" value="NZ_FOJO01000034.1"/>
</dbReference>
<dbReference type="InterPro" id="IPR001509">
    <property type="entry name" value="Epimerase_deHydtase"/>
</dbReference>
<organism evidence="2 4">
    <name type="scientific">Paracoccus halophilus</name>
    <dbReference type="NCBI Taxonomy" id="376733"/>
    <lineage>
        <taxon>Bacteria</taxon>
        <taxon>Pseudomonadati</taxon>
        <taxon>Pseudomonadota</taxon>
        <taxon>Alphaproteobacteria</taxon>
        <taxon>Rhodobacterales</taxon>
        <taxon>Paracoccaceae</taxon>
        <taxon>Paracoccus</taxon>
    </lineage>
</organism>
<evidence type="ECO:0000313" key="3">
    <source>
        <dbReference type="EMBL" id="SFA61180.1"/>
    </source>
</evidence>
<evidence type="ECO:0000313" key="4">
    <source>
        <dbReference type="Proteomes" id="UP000029846"/>
    </source>
</evidence>
<reference evidence="2 4" key="2">
    <citation type="submission" date="2014-10" db="EMBL/GenBank/DDBJ databases">
        <title>Paracoccus sanguinis sp. nov., isolated from clinical specimens of New York State patients.</title>
        <authorList>
            <person name="Mingle L.A."/>
            <person name="Cole J.A."/>
            <person name="Lapierre P."/>
            <person name="Musser K.A."/>
        </authorList>
    </citation>
    <scope>NUCLEOTIDE SEQUENCE [LARGE SCALE GENOMIC DNA]</scope>
    <source>
        <strain evidence="2 4">JCM 14014</strain>
    </source>
</reference>
<dbReference type="STRING" id="376733.SAMN04487972_1348"/>
<dbReference type="AlphaFoldDB" id="A0A099EWU8"/>